<dbReference type="STRING" id="284577.SAMN05216571_11079"/>
<dbReference type="PANTHER" id="PTHR12526:SF510">
    <property type="entry name" value="D-INOSITOL 3-PHOSPHATE GLYCOSYLTRANSFERASE"/>
    <property type="match status" value="1"/>
</dbReference>
<feature type="domain" description="Glycosyl transferase family 1" evidence="3">
    <location>
        <begin position="175"/>
        <end position="335"/>
    </location>
</feature>
<organism evidence="4 5">
    <name type="scientific">Onishia taeanensis</name>
    <dbReference type="NCBI Taxonomy" id="284577"/>
    <lineage>
        <taxon>Bacteria</taxon>
        <taxon>Pseudomonadati</taxon>
        <taxon>Pseudomonadota</taxon>
        <taxon>Gammaproteobacteria</taxon>
        <taxon>Oceanospirillales</taxon>
        <taxon>Halomonadaceae</taxon>
        <taxon>Onishia</taxon>
    </lineage>
</organism>
<dbReference type="SUPFAM" id="SSF53756">
    <property type="entry name" value="UDP-Glycosyltransferase/glycogen phosphorylase"/>
    <property type="match status" value="1"/>
</dbReference>
<dbReference type="GO" id="GO:0016757">
    <property type="term" value="F:glycosyltransferase activity"/>
    <property type="evidence" value="ECO:0007669"/>
    <property type="project" value="UniProtKB-KW"/>
</dbReference>
<evidence type="ECO:0000256" key="1">
    <source>
        <dbReference type="ARBA" id="ARBA00022676"/>
    </source>
</evidence>
<dbReference type="Gene3D" id="3.40.50.2000">
    <property type="entry name" value="Glycogen Phosphorylase B"/>
    <property type="match status" value="2"/>
</dbReference>
<reference evidence="4 5" key="1">
    <citation type="submission" date="2016-10" db="EMBL/GenBank/DDBJ databases">
        <authorList>
            <person name="de Groot N.N."/>
        </authorList>
    </citation>
    <scope>NUCLEOTIDE SEQUENCE [LARGE SCALE GENOMIC DNA]</scope>
    <source>
        <strain evidence="4 5">BH539</strain>
    </source>
</reference>
<protein>
    <submittedName>
        <fullName evidence="4">Glycosyl transferases group 1</fullName>
    </submittedName>
</protein>
<accession>A0A1G7TIZ4</accession>
<dbReference type="PANTHER" id="PTHR12526">
    <property type="entry name" value="GLYCOSYLTRANSFERASE"/>
    <property type="match status" value="1"/>
</dbReference>
<proteinExistence type="predicted"/>
<dbReference type="GO" id="GO:1901135">
    <property type="term" value="P:carbohydrate derivative metabolic process"/>
    <property type="evidence" value="ECO:0007669"/>
    <property type="project" value="UniProtKB-ARBA"/>
</dbReference>
<dbReference type="InterPro" id="IPR001296">
    <property type="entry name" value="Glyco_trans_1"/>
</dbReference>
<name>A0A1G7TIZ4_9GAMM</name>
<dbReference type="AlphaFoldDB" id="A0A1G7TIZ4"/>
<dbReference type="Proteomes" id="UP000198641">
    <property type="component" value="Unassembled WGS sequence"/>
</dbReference>
<dbReference type="EMBL" id="FNCI01000010">
    <property type="protein sequence ID" value="SDG34619.1"/>
    <property type="molecule type" value="Genomic_DNA"/>
</dbReference>
<evidence type="ECO:0000313" key="5">
    <source>
        <dbReference type="Proteomes" id="UP000198641"/>
    </source>
</evidence>
<keyword evidence="5" id="KW-1185">Reference proteome</keyword>
<evidence type="ECO:0000259" key="3">
    <source>
        <dbReference type="Pfam" id="PF00534"/>
    </source>
</evidence>
<dbReference type="CDD" id="cd03801">
    <property type="entry name" value="GT4_PimA-like"/>
    <property type="match status" value="1"/>
</dbReference>
<sequence length="359" mass="38765">MMSATSRPPDLTLLVAGDPEQRTGSHVYDARIAEALRQRDWDVEVEGLAGRFPTPDQQANESLEHALSRQPEGARVVLDAMVMAGLPEVVARHADRLELTALMHHPQADETGLSESQREGFLFSETLALRSMHRVIATSLFTAERLAGFGVLPSRIHVVEPGVTPAPLANSVERHVEGTEPTRLLCVASLTPRKGYGVLIEALSELSDFDWQCDCIGGLDLDPDHASRIETMIEEKGLGERVCLLGTRSPEALSAYYAEADLFVLPSYYEGYGMVVTEALARGLPVITTTGGALRHTLPEGAGVAVEPGDAQALASAMRGWLEDGELRAQLSRGAVEARRQQQDWHSAAKAFAVALGEG</sequence>
<evidence type="ECO:0000256" key="2">
    <source>
        <dbReference type="ARBA" id="ARBA00022679"/>
    </source>
</evidence>
<keyword evidence="1" id="KW-0328">Glycosyltransferase</keyword>
<dbReference type="Pfam" id="PF00534">
    <property type="entry name" value="Glycos_transf_1"/>
    <property type="match status" value="1"/>
</dbReference>
<keyword evidence="2 4" id="KW-0808">Transferase</keyword>
<gene>
    <name evidence="4" type="ORF">SAMN05216571_11079</name>
</gene>
<evidence type="ECO:0000313" key="4">
    <source>
        <dbReference type="EMBL" id="SDG34619.1"/>
    </source>
</evidence>